<evidence type="ECO:0000256" key="5">
    <source>
        <dbReference type="HAMAP-Rule" id="MF_00081"/>
    </source>
</evidence>
<dbReference type="InterPro" id="IPR021153">
    <property type="entry name" value="HrcA_C"/>
</dbReference>
<dbReference type="PANTHER" id="PTHR34824">
    <property type="entry name" value="HEAT-INDUCIBLE TRANSCRIPTION REPRESSOR HRCA"/>
    <property type="match status" value="1"/>
</dbReference>
<dbReference type="InterPro" id="IPR029016">
    <property type="entry name" value="GAF-like_dom_sf"/>
</dbReference>
<keyword evidence="4 5" id="KW-0804">Transcription</keyword>
<dbReference type="RefSeq" id="WP_088713671.1">
    <property type="nucleotide sequence ID" value="NZ_NFZT01000007.1"/>
</dbReference>
<dbReference type="InterPro" id="IPR036388">
    <property type="entry name" value="WH-like_DNA-bd_sf"/>
</dbReference>
<evidence type="ECO:0000256" key="2">
    <source>
        <dbReference type="ARBA" id="ARBA00023015"/>
    </source>
</evidence>
<keyword evidence="2 5" id="KW-0805">Transcription regulation</keyword>
<dbReference type="SUPFAM" id="SSF55781">
    <property type="entry name" value="GAF domain-like"/>
    <property type="match status" value="1"/>
</dbReference>
<evidence type="ECO:0000259" key="6">
    <source>
        <dbReference type="Pfam" id="PF01628"/>
    </source>
</evidence>
<dbReference type="PIRSF" id="PIRSF005485">
    <property type="entry name" value="HrcA"/>
    <property type="match status" value="1"/>
</dbReference>
<dbReference type="Gene3D" id="3.30.450.40">
    <property type="match status" value="1"/>
</dbReference>
<dbReference type="GO" id="GO:0003677">
    <property type="term" value="F:DNA binding"/>
    <property type="evidence" value="ECO:0007669"/>
    <property type="project" value="InterPro"/>
</dbReference>
<dbReference type="InterPro" id="IPR036390">
    <property type="entry name" value="WH_DNA-bd_sf"/>
</dbReference>
<dbReference type="Gene3D" id="1.10.10.10">
    <property type="entry name" value="Winged helix-like DNA-binding domain superfamily/Winged helix DNA-binding domain"/>
    <property type="match status" value="1"/>
</dbReference>
<feature type="domain" description="Heat-inducible transcription repressor HrcA C-terminal" evidence="6">
    <location>
        <begin position="113"/>
        <end position="333"/>
    </location>
</feature>
<name>A0A219B0M0_9SPHN</name>
<evidence type="ECO:0000313" key="7">
    <source>
        <dbReference type="EMBL" id="OWV31877.1"/>
    </source>
</evidence>
<reference evidence="8" key="1">
    <citation type="submission" date="2017-05" db="EMBL/GenBank/DDBJ databases">
        <authorList>
            <person name="Lin X."/>
        </authorList>
    </citation>
    <scope>NUCLEOTIDE SEQUENCE [LARGE SCALE GENOMIC DNA]</scope>
    <source>
        <strain evidence="8">JLT2012</strain>
    </source>
</reference>
<keyword evidence="3 5" id="KW-0346">Stress response</keyword>
<evidence type="ECO:0000256" key="3">
    <source>
        <dbReference type="ARBA" id="ARBA00023016"/>
    </source>
</evidence>
<dbReference type="OrthoDB" id="9783139at2"/>
<protein>
    <recommendedName>
        <fullName evidence="5">Heat-inducible transcription repressor HrcA</fullName>
    </recommendedName>
</protein>
<dbReference type="PANTHER" id="PTHR34824:SF1">
    <property type="entry name" value="HEAT-INDUCIBLE TRANSCRIPTION REPRESSOR HRCA"/>
    <property type="match status" value="1"/>
</dbReference>
<gene>
    <name evidence="5 7" type="primary">hrcA</name>
    <name evidence="7" type="ORF">B5C34_15355</name>
</gene>
<dbReference type="InterPro" id="IPR002571">
    <property type="entry name" value="HrcA"/>
</dbReference>
<comment type="caution">
    <text evidence="7">The sequence shown here is derived from an EMBL/GenBank/DDBJ whole genome shotgun (WGS) entry which is preliminary data.</text>
</comment>
<proteinExistence type="inferred from homology"/>
<evidence type="ECO:0000313" key="8">
    <source>
        <dbReference type="Proteomes" id="UP000198462"/>
    </source>
</evidence>
<dbReference type="Pfam" id="PF01628">
    <property type="entry name" value="HrcA"/>
    <property type="match status" value="1"/>
</dbReference>
<keyword evidence="1 5" id="KW-0678">Repressor</keyword>
<dbReference type="EMBL" id="NFZT01000007">
    <property type="protein sequence ID" value="OWV31877.1"/>
    <property type="molecule type" value="Genomic_DNA"/>
</dbReference>
<keyword evidence="8" id="KW-1185">Reference proteome</keyword>
<dbReference type="Gene3D" id="3.30.390.60">
    <property type="entry name" value="Heat-inducible transcription repressor hrca homolog, domain 3"/>
    <property type="match status" value="1"/>
</dbReference>
<comment type="function">
    <text evidence="5">Negative regulator of class I heat shock genes (grpE-dnaK-dnaJ and groELS operons). Prevents heat-shock induction of these operons.</text>
</comment>
<dbReference type="SUPFAM" id="SSF46785">
    <property type="entry name" value="Winged helix' DNA-binding domain"/>
    <property type="match status" value="1"/>
</dbReference>
<sequence length="348" mass="37404">MTDLTELSDRARTVFAQVVEQYVTTGMPVGSKTLAARPDALRLSPASIRSVLKDLESAGLLAAPHTSAGRMPTDAGLRLFVDGMIEWRKPDEAERAAIEQQTRAATSEGLSSALEKTTGALADLASCAALVMMPRGDARLRQVAFTRLSDRRALMVLIGADGSVENRIVESEEALSDAALAEATNYANERLSGLTLKEGVERLEQEIRSGRAALQKAASGLVETGLAVWSRDESNRAVLIVRGQAHLLDPSNADDLDRVRQLLEDIDEKEQLLSVLDLAREAKSMRIFIGAENPLYSLSGSSMIAAPYASDGGSILGVVGVIGPTRLNYARIIPMVDYTAKTLSRLIE</sequence>
<dbReference type="GO" id="GO:0045892">
    <property type="term" value="P:negative regulation of DNA-templated transcription"/>
    <property type="evidence" value="ECO:0007669"/>
    <property type="project" value="UniProtKB-UniRule"/>
</dbReference>
<dbReference type="InterPro" id="IPR023120">
    <property type="entry name" value="WHTH_transcript_rep_HrcA_IDD"/>
</dbReference>
<evidence type="ECO:0000256" key="1">
    <source>
        <dbReference type="ARBA" id="ARBA00022491"/>
    </source>
</evidence>
<dbReference type="HAMAP" id="MF_00081">
    <property type="entry name" value="HrcA"/>
    <property type="match status" value="1"/>
</dbReference>
<dbReference type="AlphaFoldDB" id="A0A219B0M0"/>
<accession>A0A219B0M0</accession>
<evidence type="ECO:0000256" key="4">
    <source>
        <dbReference type="ARBA" id="ARBA00023163"/>
    </source>
</evidence>
<dbReference type="NCBIfam" id="TIGR00331">
    <property type="entry name" value="hrcA"/>
    <property type="match status" value="1"/>
</dbReference>
<comment type="similarity">
    <text evidence="5">Belongs to the HrcA family.</text>
</comment>
<organism evidence="7 8">
    <name type="scientific">Pacificimonas flava</name>
    <dbReference type="NCBI Taxonomy" id="1234595"/>
    <lineage>
        <taxon>Bacteria</taxon>
        <taxon>Pseudomonadati</taxon>
        <taxon>Pseudomonadota</taxon>
        <taxon>Alphaproteobacteria</taxon>
        <taxon>Sphingomonadales</taxon>
        <taxon>Sphingosinicellaceae</taxon>
        <taxon>Pacificimonas</taxon>
    </lineage>
</organism>
<dbReference type="Proteomes" id="UP000198462">
    <property type="component" value="Unassembled WGS sequence"/>
</dbReference>